<accession>A0ABU4W5V9</accession>
<proteinExistence type="predicted"/>
<dbReference type="InterPro" id="IPR026325">
    <property type="entry name" value="DUF932"/>
</dbReference>
<evidence type="ECO:0000313" key="2">
    <source>
        <dbReference type="Proteomes" id="UP001277561"/>
    </source>
</evidence>
<reference evidence="1" key="1">
    <citation type="journal article" date="2023" name="Phytobiomes J">
        <title>Deciphering the key players within the bacterial microbiota associated with aerial crown gall tumors on rhododendron: Insights into the gallobiome.</title>
        <authorList>
            <person name="Kuzmanovic N."/>
            <person name="Nesme J."/>
            <person name="Wolf J."/>
            <person name="Neumann-Schaal M."/>
            <person name="Petersen J."/>
            <person name="Fernandez-Gnecco G."/>
            <person name="Sproeer C."/>
            <person name="Bunk B."/>
            <person name="Overmann J."/>
            <person name="Sorensen S.J."/>
            <person name="Idczak E."/>
            <person name="Smalla K."/>
        </authorList>
    </citation>
    <scope>NUCLEOTIDE SEQUENCE [LARGE SCALE GENOMIC DNA]</scope>
    <source>
        <strain evidence="1">Rho-14.1</strain>
    </source>
</reference>
<dbReference type="RefSeq" id="WP_320188765.1">
    <property type="nucleotide sequence ID" value="NZ_CP192771.1"/>
</dbReference>
<dbReference type="EMBL" id="JAVRAD010000021">
    <property type="protein sequence ID" value="MDX8332654.1"/>
    <property type="molecule type" value="Genomic_DNA"/>
</dbReference>
<organism evidence="1 2">
    <name type="scientific">Agrobacterium rosae</name>
    <dbReference type="NCBI Taxonomy" id="1972867"/>
    <lineage>
        <taxon>Bacteria</taxon>
        <taxon>Pseudomonadati</taxon>
        <taxon>Pseudomonadota</taxon>
        <taxon>Alphaproteobacteria</taxon>
        <taxon>Hyphomicrobiales</taxon>
        <taxon>Rhizobiaceae</taxon>
        <taxon>Rhizobium/Agrobacterium group</taxon>
        <taxon>Agrobacterium</taxon>
    </lineage>
</organism>
<dbReference type="Proteomes" id="UP001277561">
    <property type="component" value="Unassembled WGS sequence"/>
</dbReference>
<comment type="caution">
    <text evidence="1">The sequence shown here is derived from an EMBL/GenBank/DDBJ whole genome shotgun (WGS) entry which is preliminary data.</text>
</comment>
<keyword evidence="2" id="KW-1185">Reference proteome</keyword>
<dbReference type="Pfam" id="PF06067">
    <property type="entry name" value="DUF932"/>
    <property type="match status" value="1"/>
</dbReference>
<sequence>MAQTGTVDSIKVRHSGDVEGKVIEGTYRVLGEAEKALVAPTEWSTVKLDAGERQAFAEAAHMLRFADTEGEVNSAIKPEQMLAPRRRADVSNDLWMTYNVVQENAVRGGLRGFTRDGNGRPRRVQTREVKGIDQDVKLNRALWTLTQKMAELKGSKASI</sequence>
<evidence type="ECO:0000313" key="1">
    <source>
        <dbReference type="EMBL" id="MDX8332654.1"/>
    </source>
</evidence>
<gene>
    <name evidence="1" type="ORF">RMS29_25955</name>
</gene>
<protein>
    <submittedName>
        <fullName evidence="1">DUF932 domain-containing protein</fullName>
    </submittedName>
</protein>
<name>A0ABU4W5V9_9HYPH</name>